<gene>
    <name evidence="1" type="ORF">METZ01_LOCUS48343</name>
</gene>
<dbReference type="EMBL" id="UINC01002329">
    <property type="protein sequence ID" value="SUZ95489.1"/>
    <property type="molecule type" value="Genomic_DNA"/>
</dbReference>
<proteinExistence type="predicted"/>
<protein>
    <submittedName>
        <fullName evidence="1">Uncharacterized protein</fullName>
    </submittedName>
</protein>
<accession>A0A381RWM6</accession>
<sequence>MRLPKRVPFDSFSLREKVAEGRMRVIGFDNY</sequence>
<name>A0A381RWM6_9ZZZZ</name>
<organism evidence="1">
    <name type="scientific">marine metagenome</name>
    <dbReference type="NCBI Taxonomy" id="408172"/>
    <lineage>
        <taxon>unclassified sequences</taxon>
        <taxon>metagenomes</taxon>
        <taxon>ecological metagenomes</taxon>
    </lineage>
</organism>
<evidence type="ECO:0000313" key="1">
    <source>
        <dbReference type="EMBL" id="SUZ95489.1"/>
    </source>
</evidence>
<reference evidence="1" key="1">
    <citation type="submission" date="2018-05" db="EMBL/GenBank/DDBJ databases">
        <authorList>
            <person name="Lanie J.A."/>
            <person name="Ng W.-L."/>
            <person name="Kazmierczak K.M."/>
            <person name="Andrzejewski T.M."/>
            <person name="Davidsen T.M."/>
            <person name="Wayne K.J."/>
            <person name="Tettelin H."/>
            <person name="Glass J.I."/>
            <person name="Rusch D."/>
            <person name="Podicherti R."/>
            <person name="Tsui H.-C.T."/>
            <person name="Winkler M.E."/>
        </authorList>
    </citation>
    <scope>NUCLEOTIDE SEQUENCE</scope>
</reference>
<dbReference type="AlphaFoldDB" id="A0A381RWM6"/>